<dbReference type="Proteomes" id="UP000789901">
    <property type="component" value="Unassembled WGS sequence"/>
</dbReference>
<dbReference type="EMBL" id="CAJVQB010096780">
    <property type="protein sequence ID" value="CAG8849545.1"/>
    <property type="molecule type" value="Genomic_DNA"/>
</dbReference>
<evidence type="ECO:0000256" key="1">
    <source>
        <dbReference type="SAM" id="MobiDB-lite"/>
    </source>
</evidence>
<reference evidence="2 3" key="1">
    <citation type="submission" date="2021-06" db="EMBL/GenBank/DDBJ databases">
        <authorList>
            <person name="Kallberg Y."/>
            <person name="Tangrot J."/>
            <person name="Rosling A."/>
        </authorList>
    </citation>
    <scope>NUCLEOTIDE SEQUENCE [LARGE SCALE GENOMIC DNA]</scope>
    <source>
        <strain evidence="2 3">120-4 pot B 10/14</strain>
    </source>
</reference>
<keyword evidence="3" id="KW-1185">Reference proteome</keyword>
<gene>
    <name evidence="2" type="ORF">GMARGA_LOCUS39768</name>
</gene>
<evidence type="ECO:0000313" key="3">
    <source>
        <dbReference type="Proteomes" id="UP000789901"/>
    </source>
</evidence>
<sequence>PNITPTMTPTIALATIIVYSKNEDEKSTNEHDTNKRQQKL</sequence>
<organism evidence="2 3">
    <name type="scientific">Gigaspora margarita</name>
    <dbReference type="NCBI Taxonomy" id="4874"/>
    <lineage>
        <taxon>Eukaryota</taxon>
        <taxon>Fungi</taxon>
        <taxon>Fungi incertae sedis</taxon>
        <taxon>Mucoromycota</taxon>
        <taxon>Glomeromycotina</taxon>
        <taxon>Glomeromycetes</taxon>
        <taxon>Diversisporales</taxon>
        <taxon>Gigasporaceae</taxon>
        <taxon>Gigaspora</taxon>
    </lineage>
</organism>
<evidence type="ECO:0000313" key="2">
    <source>
        <dbReference type="EMBL" id="CAG8849545.1"/>
    </source>
</evidence>
<accession>A0ABN7X7R9</accession>
<feature type="non-terminal residue" evidence="2">
    <location>
        <position position="1"/>
    </location>
</feature>
<comment type="caution">
    <text evidence="2">The sequence shown here is derived from an EMBL/GenBank/DDBJ whole genome shotgun (WGS) entry which is preliminary data.</text>
</comment>
<feature type="region of interest" description="Disordered" evidence="1">
    <location>
        <begin position="21"/>
        <end position="40"/>
    </location>
</feature>
<protein>
    <submittedName>
        <fullName evidence="2">35251_t:CDS:1</fullName>
    </submittedName>
</protein>
<proteinExistence type="predicted"/>
<feature type="non-terminal residue" evidence="2">
    <location>
        <position position="40"/>
    </location>
</feature>
<name>A0ABN7X7R9_GIGMA</name>